<dbReference type="OrthoDB" id="620308at2"/>
<name>A0A3E1NTR4_9BACT</name>
<feature type="region of interest" description="Disordered" evidence="1">
    <location>
        <begin position="32"/>
        <end position="52"/>
    </location>
</feature>
<feature type="transmembrane region" description="Helical" evidence="2">
    <location>
        <begin position="6"/>
        <end position="25"/>
    </location>
</feature>
<proteinExistence type="predicted"/>
<evidence type="ECO:0000313" key="3">
    <source>
        <dbReference type="EMBL" id="RFM31321.1"/>
    </source>
</evidence>
<evidence type="ECO:0000256" key="2">
    <source>
        <dbReference type="SAM" id="Phobius"/>
    </source>
</evidence>
<keyword evidence="2" id="KW-0812">Transmembrane</keyword>
<keyword evidence="2" id="KW-0472">Membrane</keyword>
<reference evidence="3 4" key="1">
    <citation type="submission" date="2018-08" db="EMBL/GenBank/DDBJ databases">
        <title>Chitinophaga sp. K20C18050901, a novel bacterium isolated from forest soil.</title>
        <authorList>
            <person name="Wang C."/>
        </authorList>
    </citation>
    <scope>NUCLEOTIDE SEQUENCE [LARGE SCALE GENOMIC DNA]</scope>
    <source>
        <strain evidence="3 4">K20C18050901</strain>
    </source>
</reference>
<accession>A0A3E1NTR4</accession>
<dbReference type="EMBL" id="QTJV01000015">
    <property type="protein sequence ID" value="RFM31321.1"/>
    <property type="molecule type" value="Genomic_DNA"/>
</dbReference>
<comment type="caution">
    <text evidence="3">The sequence shown here is derived from an EMBL/GenBank/DDBJ whole genome shotgun (WGS) entry which is preliminary data.</text>
</comment>
<dbReference type="AlphaFoldDB" id="A0A3E1NTR4"/>
<evidence type="ECO:0000256" key="1">
    <source>
        <dbReference type="SAM" id="MobiDB-lite"/>
    </source>
</evidence>
<gene>
    <name evidence="3" type="ORF">DXN04_29805</name>
</gene>
<dbReference type="RefSeq" id="WP_116857068.1">
    <property type="nucleotide sequence ID" value="NZ_QTJV01000015.1"/>
</dbReference>
<sequence length="541" mass="60399">MPYSSNYLVVKLVLVATGIAIRFIVKATKDSTTDDYPYKNDPPKPAAPAKEPDSRINVITDAGRLEKLRLEAKGQAATEVISISTLAKGFRRKDPSVMFTIVNILNGQDATQCNALMSALTKNDSDDVTYTITDRQMTQAILAAVANPDVEANAVALAGSTGINGYMDVFEQRLTSGNSTVPDQLIYWLSRSEKGAYMLPYLETKLTMPALGDCLLAIGEKGNQLVKDRVGELALKADKALPHVLECCFKYGDERVVPIAREHLKHRSYTKMAMSALIRIDGPKYFNELNVLLKDPATFEAALEVIEEMDKGNMTDSLLRTIITQMEMSNDYSEDASYKLAKILIESGKAEWLNTPGQLSENTQLVLAVDRAYKHARMQLHTVVTDLRKALLVPPHYSEAQLEALWKRSSHPRKFVYNFFKEHSMLLRYDTESGQSPVPYAELIEEYKAKSLGTLSHLHVWADENGEKITVLSKDKAYIVTPGNNSGDWYDVPLVDELITKVLADLNCTDRFLPVNPDDQTALYVFGYPARVNPLIRKYLS</sequence>
<dbReference type="Proteomes" id="UP000261174">
    <property type="component" value="Unassembled WGS sequence"/>
</dbReference>
<keyword evidence="4" id="KW-1185">Reference proteome</keyword>
<organism evidence="3 4">
    <name type="scientific">Chitinophaga silvisoli</name>
    <dbReference type="NCBI Taxonomy" id="2291814"/>
    <lineage>
        <taxon>Bacteria</taxon>
        <taxon>Pseudomonadati</taxon>
        <taxon>Bacteroidota</taxon>
        <taxon>Chitinophagia</taxon>
        <taxon>Chitinophagales</taxon>
        <taxon>Chitinophagaceae</taxon>
        <taxon>Chitinophaga</taxon>
    </lineage>
</organism>
<protein>
    <submittedName>
        <fullName evidence="3">Uncharacterized protein</fullName>
    </submittedName>
</protein>
<keyword evidence="2" id="KW-1133">Transmembrane helix</keyword>
<feature type="compositionally biased region" description="Basic and acidic residues" evidence="1">
    <location>
        <begin position="32"/>
        <end position="42"/>
    </location>
</feature>
<evidence type="ECO:0000313" key="4">
    <source>
        <dbReference type="Proteomes" id="UP000261174"/>
    </source>
</evidence>